<comment type="subcellular location">
    <subcellularLocation>
        <location evidence="1">Nucleus</location>
    </subcellularLocation>
</comment>
<dbReference type="SMART" id="SM00614">
    <property type="entry name" value="ZnF_BED"/>
    <property type="match status" value="2"/>
</dbReference>
<keyword evidence="7" id="KW-0804">Transcription</keyword>
<dbReference type="AlphaFoldDB" id="A0A0P5J8T8"/>
<dbReference type="PANTHER" id="PTHR46481">
    <property type="entry name" value="ZINC FINGER BED DOMAIN-CONTAINING PROTEIN 4"/>
    <property type="match status" value="1"/>
</dbReference>
<evidence type="ECO:0000256" key="2">
    <source>
        <dbReference type="ARBA" id="ARBA00022723"/>
    </source>
</evidence>
<evidence type="ECO:0000313" key="9">
    <source>
        <dbReference type="EMBL" id="KZS09216.1"/>
    </source>
</evidence>
<keyword evidence="4" id="KW-0862">Zinc</keyword>
<name>A0A0P5J8T8_9CRUS</name>
<dbReference type="InterPro" id="IPR036236">
    <property type="entry name" value="Znf_C2H2_sf"/>
</dbReference>
<proteinExistence type="predicted"/>
<evidence type="ECO:0000256" key="1">
    <source>
        <dbReference type="ARBA" id="ARBA00004123"/>
    </source>
</evidence>
<organism evidence="9 10">
    <name type="scientific">Daphnia magna</name>
    <dbReference type="NCBI Taxonomy" id="35525"/>
    <lineage>
        <taxon>Eukaryota</taxon>
        <taxon>Metazoa</taxon>
        <taxon>Ecdysozoa</taxon>
        <taxon>Arthropoda</taxon>
        <taxon>Crustacea</taxon>
        <taxon>Branchiopoda</taxon>
        <taxon>Diplostraca</taxon>
        <taxon>Cladocera</taxon>
        <taxon>Anomopoda</taxon>
        <taxon>Daphniidae</taxon>
        <taxon>Daphnia</taxon>
    </lineage>
</organism>
<keyword evidence="6" id="KW-0238">DNA-binding</keyword>
<accession>A0A0P5J8T8</accession>
<gene>
    <name evidence="9" type="ORF">APZ42_026666</name>
</gene>
<dbReference type="Proteomes" id="UP000076858">
    <property type="component" value="Unassembled WGS sequence"/>
</dbReference>
<keyword evidence="10" id="KW-1185">Reference proteome</keyword>
<keyword evidence="3" id="KW-0863">Zinc-finger</keyword>
<evidence type="ECO:0000256" key="5">
    <source>
        <dbReference type="ARBA" id="ARBA00023015"/>
    </source>
</evidence>
<dbReference type="PROSITE" id="PS50808">
    <property type="entry name" value="ZF_BED"/>
    <property type="match status" value="1"/>
</dbReference>
<dbReference type="Pfam" id="PF05699">
    <property type="entry name" value="Dimer_Tnp_hAT"/>
    <property type="match status" value="1"/>
</dbReference>
<evidence type="ECO:0000256" key="6">
    <source>
        <dbReference type="ARBA" id="ARBA00023125"/>
    </source>
</evidence>
<protein>
    <submittedName>
        <fullName evidence="9">Putative Zinc finger BED domain-containing protein 4</fullName>
    </submittedName>
</protein>
<evidence type="ECO:0000256" key="4">
    <source>
        <dbReference type="ARBA" id="ARBA00022833"/>
    </source>
</evidence>
<dbReference type="InterPro" id="IPR052035">
    <property type="entry name" value="ZnF_BED_domain_contain"/>
</dbReference>
<dbReference type="PANTHER" id="PTHR46481:SF10">
    <property type="entry name" value="ZINC FINGER BED DOMAIN-CONTAINING PROTEIN 39"/>
    <property type="match status" value="1"/>
</dbReference>
<dbReference type="GO" id="GO:0003677">
    <property type="term" value="F:DNA binding"/>
    <property type="evidence" value="ECO:0007669"/>
    <property type="project" value="UniProtKB-KW"/>
</dbReference>
<dbReference type="OrthoDB" id="6358396at2759"/>
<dbReference type="SUPFAM" id="SSF53098">
    <property type="entry name" value="Ribonuclease H-like"/>
    <property type="match status" value="1"/>
</dbReference>
<dbReference type="GO" id="GO:0046983">
    <property type="term" value="F:protein dimerization activity"/>
    <property type="evidence" value="ECO:0007669"/>
    <property type="project" value="InterPro"/>
</dbReference>
<comment type="caution">
    <text evidence="9">The sequence shown here is derived from an EMBL/GenBank/DDBJ whole genome shotgun (WGS) entry which is preliminary data.</text>
</comment>
<keyword evidence="5" id="KW-0805">Transcription regulation</keyword>
<dbReference type="Pfam" id="PF02892">
    <property type="entry name" value="zf-BED"/>
    <property type="match status" value="1"/>
</dbReference>
<dbReference type="SUPFAM" id="SSF57667">
    <property type="entry name" value="beta-beta-alpha zinc fingers"/>
    <property type="match status" value="1"/>
</dbReference>
<keyword evidence="8" id="KW-0539">Nucleus</keyword>
<dbReference type="GO" id="GO:0008270">
    <property type="term" value="F:zinc ion binding"/>
    <property type="evidence" value="ECO:0007669"/>
    <property type="project" value="UniProtKB-KW"/>
</dbReference>
<reference evidence="9 10" key="1">
    <citation type="submission" date="2016-03" db="EMBL/GenBank/DDBJ databases">
        <title>EvidentialGene: Evidence-directed Construction of Genes on Genomes.</title>
        <authorList>
            <person name="Gilbert D.G."/>
            <person name="Choi J.-H."/>
            <person name="Mockaitis K."/>
            <person name="Colbourne J."/>
            <person name="Pfrender M."/>
        </authorList>
    </citation>
    <scope>NUCLEOTIDE SEQUENCE [LARGE SCALE GENOMIC DNA]</scope>
    <source>
        <strain evidence="9 10">Xinb3</strain>
        <tissue evidence="9">Complete organism</tissue>
    </source>
</reference>
<evidence type="ECO:0000313" key="10">
    <source>
        <dbReference type="Proteomes" id="UP000076858"/>
    </source>
</evidence>
<evidence type="ECO:0000256" key="3">
    <source>
        <dbReference type="ARBA" id="ARBA00022771"/>
    </source>
</evidence>
<dbReference type="EMBL" id="LRGB01002101">
    <property type="protein sequence ID" value="KZS09216.1"/>
    <property type="molecule type" value="Genomic_DNA"/>
</dbReference>
<dbReference type="GO" id="GO:0005634">
    <property type="term" value="C:nucleus"/>
    <property type="evidence" value="ECO:0007669"/>
    <property type="project" value="UniProtKB-SubCell"/>
</dbReference>
<dbReference type="InterPro" id="IPR003656">
    <property type="entry name" value="Znf_BED"/>
</dbReference>
<dbReference type="InterPro" id="IPR008906">
    <property type="entry name" value="HATC_C_dom"/>
</dbReference>
<evidence type="ECO:0000256" key="8">
    <source>
        <dbReference type="ARBA" id="ARBA00023242"/>
    </source>
</evidence>
<dbReference type="InterPro" id="IPR012337">
    <property type="entry name" value="RNaseH-like_sf"/>
</dbReference>
<evidence type="ECO:0000256" key="7">
    <source>
        <dbReference type="ARBA" id="ARBA00023163"/>
    </source>
</evidence>
<sequence length="861" mass="97242">MSKGILRTNAGRKKTTNSALSSLSNAGANVIVDMKSDERTRLSQSREETKSPSLSNARKRKSWIWLHFDEIGNTRTGKCKYCPAKFVISGTGTMSKHIHSKHSTILAHSNRGTSNPNGEVGKLETKTEMSKGILGTNSEGQKTSNSPLSSLLSTSGIVTFELNESDEEGEEISSKKEVKAPKRKATSLGQSREEIESPSFSNAKKRKSWIWMHFDEIGNTRTCKCKYCPASFVISGTGTMSKHMRSKHSALLSQSNQSPMISTGEIMQQFKYDVNAAHKAYDEFVVSGGHAFTLGEQPAFRKFISKLRPLYKPLSGTAVKDRLMETYERLRHQVIGRLSKSKVALTTDLWTSPNNLSFMGITAAMWNERSTPVEIIIGFKQVIGDQVGVNLAENFCEIVTLYQLNDNMLAITTDKATSDQTFIDHIIQWTKDTSRPFNKDSWIRCFAHIINLCVKCALENMFALLQKLRDLIVAIRASSERVQQFKEILKECEFELFELDYEEDELFSFDGAVITDDLLPFLDCPKQWSSTYFFLKRGLKLRRAIDEIAKDQELCENELKEEEWLILEQVFSFLEKFALVTTYVETSHFPTLSLVIPMYNRLLNLLEETSRDESKHPLVVKGAAAGLQKLSAYYEEASPLLMAATFMDPRCKMQYFVDSGCNFGVEIGEACTIIEEDLMTTRVKPVVEKLWKKYNVRTNPCNPSSSSNPDSAQNNESSRSLQKGLTTTKTQINNYIANVIFGRNRTPNIKPEKDEMKEYEEEETEPAECNPTAVFDYWSSRSTRWPRLSVMAKDLLCIPATSAASKRAFSAGRDLFGIAKMTLTLETVEALVCLRSWYKAGLVKEMDVQEFIEENFGSHNN</sequence>
<keyword evidence="2" id="KW-0479">Metal-binding</keyword>
<dbReference type="GO" id="GO:0009791">
    <property type="term" value="P:post-embryonic development"/>
    <property type="evidence" value="ECO:0007669"/>
    <property type="project" value="UniProtKB-ARBA"/>
</dbReference>